<proteinExistence type="predicted"/>
<organism evidence="1 2">
    <name type="scientific">Pseudomonas kilonensis</name>
    <dbReference type="NCBI Taxonomy" id="132476"/>
    <lineage>
        <taxon>Bacteria</taxon>
        <taxon>Pseudomonadati</taxon>
        <taxon>Pseudomonadota</taxon>
        <taxon>Gammaproteobacteria</taxon>
        <taxon>Pseudomonadales</taxon>
        <taxon>Pseudomonadaceae</taxon>
        <taxon>Pseudomonas</taxon>
    </lineage>
</organism>
<sequence length="206" mass="23104">MSQGNLRASLSTLLQKLSELFSAQRAPAGYRPGATLEHLRRNLALARFEVVGPATATAATDDGSLQLEIVERTESQLLMHLVMTEFVLRVPASREGTVRLELHHGGAVRRNGIRCRQRDGRSDLAARLQAAVEQDLVLYQALMPLDFKRLRIDLQGRQWCVRLEHMGGSEVVNRMPAFRRYIPLSREQRTVLLATLSGLQRVLATL</sequence>
<reference evidence="1 2" key="1">
    <citation type="submission" date="2015-03" db="EMBL/GenBank/DDBJ databases">
        <title>Pseudomonas fluorescens 1855-344 Genome sequencing and assembly.</title>
        <authorList>
            <person name="Eng W.W.H."/>
            <person name="Gan H.M."/>
            <person name="Savka M.A."/>
        </authorList>
    </citation>
    <scope>NUCLEOTIDE SEQUENCE [LARGE SCALE GENOMIC DNA]</scope>
    <source>
        <strain evidence="1 2">1855-344</strain>
    </source>
</reference>
<dbReference type="Proteomes" id="UP000033662">
    <property type="component" value="Unassembled WGS sequence"/>
</dbReference>
<evidence type="ECO:0008006" key="3">
    <source>
        <dbReference type="Google" id="ProtNLM"/>
    </source>
</evidence>
<dbReference type="AlphaFoldDB" id="A0A0F4XFC7"/>
<accession>A0A0F4XFC7</accession>
<comment type="caution">
    <text evidence="1">The sequence shown here is derived from an EMBL/GenBank/DDBJ whole genome shotgun (WGS) entry which is preliminary data.</text>
</comment>
<evidence type="ECO:0000313" key="2">
    <source>
        <dbReference type="Proteomes" id="UP000033662"/>
    </source>
</evidence>
<dbReference type="PATRIC" id="fig|132476.4.peg.4486"/>
<evidence type="ECO:0000313" key="1">
    <source>
        <dbReference type="EMBL" id="KKA04664.1"/>
    </source>
</evidence>
<dbReference type="InterPro" id="IPR021500">
    <property type="entry name" value="DUF3156"/>
</dbReference>
<name>A0A0F4XFC7_9PSED</name>
<gene>
    <name evidence="1" type="ORF">VP02_26975</name>
</gene>
<protein>
    <recommendedName>
        <fullName evidence="3">DUF3156 family protein</fullName>
    </recommendedName>
</protein>
<dbReference type="Pfam" id="PF11354">
    <property type="entry name" value="DUF3156"/>
    <property type="match status" value="1"/>
</dbReference>
<dbReference type="EMBL" id="JZXC01000037">
    <property type="protein sequence ID" value="KKA04664.1"/>
    <property type="molecule type" value="Genomic_DNA"/>
</dbReference>